<dbReference type="WBParaSite" id="jg11708.1">
    <property type="protein sequence ID" value="jg11708.1"/>
    <property type="gene ID" value="jg11708"/>
</dbReference>
<evidence type="ECO:0000313" key="5">
    <source>
        <dbReference type="WBParaSite" id="jg11708.1"/>
    </source>
</evidence>
<sequence length="471" mass="52639">MVSFDVFIIHVLLLLTPANTLPIQQKDLQKRDVVGLAGDLLDNTVGTEGSADIIDAGIQLTNNTDVKKAVKQADRSLNTMDRLDEATDDLIEASDNWGDEAENWMEDSEDWQPEDLDDDNFWEDNFETDYDQNGGGSDDYDEGKDYDYGEDEDNSEDYGDEDYDGEEDYDEDYGNDYGRDDYGSDSEDPDFDIDDGADAVGDLGDTAADLTGETVESVVGAGEGIAKASSSDPGIQSNPFWLRYVSVPPRKYIIWTVDINLMHMEMFNLTYLVGNQWKSVVKECKKFYCPSFANIDADSCYGVGESVDMAEISYKSVNQSWSSAGLVIFEERFFSRHHPSSHTNQTDHQLLLSLKSELGQMVHEMQVISQTDHAENQWTRLFNLIISAIELLLLGLGPAFVGLIAALNMAAKRRLRRINTHEEALADDWPTHTDYTATIDTTITQGPQMDNNHSEIETGTLISGLGRHEDQ</sequence>
<feature type="compositionally biased region" description="Acidic residues" evidence="1">
    <location>
        <begin position="138"/>
        <end position="174"/>
    </location>
</feature>
<feature type="region of interest" description="Disordered" evidence="1">
    <location>
        <begin position="105"/>
        <end position="190"/>
    </location>
</feature>
<dbReference type="AlphaFoldDB" id="A0A915CSC4"/>
<keyword evidence="2" id="KW-0812">Transmembrane</keyword>
<reference evidence="5" key="1">
    <citation type="submission" date="2022-11" db="UniProtKB">
        <authorList>
            <consortium name="WormBaseParasite"/>
        </authorList>
    </citation>
    <scope>IDENTIFICATION</scope>
</reference>
<evidence type="ECO:0000256" key="1">
    <source>
        <dbReference type="SAM" id="MobiDB-lite"/>
    </source>
</evidence>
<feature type="region of interest" description="Disordered" evidence="1">
    <location>
        <begin position="443"/>
        <end position="471"/>
    </location>
</feature>
<organism evidence="4 5">
    <name type="scientific">Ditylenchus dipsaci</name>
    <dbReference type="NCBI Taxonomy" id="166011"/>
    <lineage>
        <taxon>Eukaryota</taxon>
        <taxon>Metazoa</taxon>
        <taxon>Ecdysozoa</taxon>
        <taxon>Nematoda</taxon>
        <taxon>Chromadorea</taxon>
        <taxon>Rhabditida</taxon>
        <taxon>Tylenchina</taxon>
        <taxon>Tylenchomorpha</taxon>
        <taxon>Sphaerularioidea</taxon>
        <taxon>Anguinidae</taxon>
        <taxon>Anguininae</taxon>
        <taxon>Ditylenchus</taxon>
    </lineage>
</organism>
<feature type="signal peptide" evidence="3">
    <location>
        <begin position="1"/>
        <end position="20"/>
    </location>
</feature>
<feature type="transmembrane region" description="Helical" evidence="2">
    <location>
        <begin position="381"/>
        <end position="407"/>
    </location>
</feature>
<evidence type="ECO:0000256" key="3">
    <source>
        <dbReference type="SAM" id="SignalP"/>
    </source>
</evidence>
<name>A0A915CSC4_9BILA</name>
<feature type="chain" id="PRO_5037433819" evidence="3">
    <location>
        <begin position="21"/>
        <end position="471"/>
    </location>
</feature>
<proteinExistence type="predicted"/>
<keyword evidence="4" id="KW-1185">Reference proteome</keyword>
<feature type="compositionally biased region" description="Acidic residues" evidence="1">
    <location>
        <begin position="105"/>
        <end position="130"/>
    </location>
</feature>
<dbReference type="Proteomes" id="UP000887574">
    <property type="component" value="Unplaced"/>
</dbReference>
<accession>A0A915CSC4</accession>
<evidence type="ECO:0000256" key="2">
    <source>
        <dbReference type="SAM" id="Phobius"/>
    </source>
</evidence>
<evidence type="ECO:0000313" key="4">
    <source>
        <dbReference type="Proteomes" id="UP000887574"/>
    </source>
</evidence>
<keyword evidence="3" id="KW-0732">Signal</keyword>
<protein>
    <submittedName>
        <fullName evidence="5">Uncharacterized protein</fullName>
    </submittedName>
</protein>
<keyword evidence="2" id="KW-0472">Membrane</keyword>
<keyword evidence="2" id="KW-1133">Transmembrane helix</keyword>